<dbReference type="InterPro" id="IPR007161">
    <property type="entry name" value="DUF364"/>
</dbReference>
<dbReference type="AlphaFoldDB" id="A0A3L9LZX0"/>
<organism evidence="3 4">
    <name type="scientific">Kocuria tytonicola</name>
    <dbReference type="NCBI Taxonomy" id="2055946"/>
    <lineage>
        <taxon>Bacteria</taxon>
        <taxon>Bacillati</taxon>
        <taxon>Actinomycetota</taxon>
        <taxon>Actinomycetes</taxon>
        <taxon>Micrococcales</taxon>
        <taxon>Micrococcaceae</taxon>
        <taxon>Kocuria</taxon>
    </lineage>
</organism>
<sequence length="266" mass="28186">MDREHPGASDAPAPVARSVFAVQHGTRLAAETELYRNQYILVRVEGAFGGCAVEARELTPEIPELSGLPVRELLAHPCLPVRVAVLDAWLASRAPHSEDPRARRVPLPPGTPDERARARDSAVADLLSVSPGQRIALIGVVNPLVAALRARGAEVLPCDLALRETLWGDPVSRDMEDVLAVADGVLATGMTIGNGTFDRIRNRCLERGVPLGLYAQSAPAVAREFLGHGVTALSAEPFPFSQFSAEQTHLHVYGGPGGAGAGEPAR</sequence>
<name>A0A3L9LZX0_9MICC</name>
<reference evidence="3 4" key="1">
    <citation type="submission" date="2018-10" db="EMBL/GenBank/DDBJ databases">
        <title>Kocuria tytonicola, new bacteria from the preen glands of American barn owls (Tyto furcata).</title>
        <authorList>
            <person name="Braun M.S."/>
            <person name="Wang E."/>
            <person name="Zimmermann S."/>
            <person name="Boutin S."/>
            <person name="Wagner H."/>
            <person name="Wink M."/>
        </authorList>
    </citation>
    <scope>NUCLEOTIDE SEQUENCE [LARGE SCALE GENOMIC DNA]</scope>
    <source>
        <strain evidence="3 4">473</strain>
    </source>
</reference>
<feature type="domain" description="Putative heavy-metal chelation" evidence="2">
    <location>
        <begin position="123"/>
        <end position="234"/>
    </location>
</feature>
<dbReference type="OrthoDB" id="6017773at2"/>
<dbReference type="Gene3D" id="3.40.50.11590">
    <property type="match status" value="1"/>
</dbReference>
<evidence type="ECO:0000259" key="2">
    <source>
        <dbReference type="Pfam" id="PF04016"/>
    </source>
</evidence>
<comment type="caution">
    <text evidence="3">The sequence shown here is derived from an EMBL/GenBank/DDBJ whole genome shotgun (WGS) entry which is preliminary data.</text>
</comment>
<evidence type="ECO:0000256" key="1">
    <source>
        <dbReference type="SAM" id="MobiDB-lite"/>
    </source>
</evidence>
<dbReference type="EMBL" id="RDEX01000002">
    <property type="protein sequence ID" value="RLY92447.1"/>
    <property type="molecule type" value="Genomic_DNA"/>
</dbReference>
<dbReference type="Pfam" id="PF04016">
    <property type="entry name" value="DUF364"/>
    <property type="match status" value="1"/>
</dbReference>
<protein>
    <recommendedName>
        <fullName evidence="2">Putative heavy-metal chelation domain-containing protein</fullName>
    </recommendedName>
</protein>
<evidence type="ECO:0000313" key="4">
    <source>
        <dbReference type="Proteomes" id="UP000277871"/>
    </source>
</evidence>
<evidence type="ECO:0000313" key="3">
    <source>
        <dbReference type="EMBL" id="RLY92447.1"/>
    </source>
</evidence>
<dbReference type="Proteomes" id="UP000277871">
    <property type="component" value="Unassembled WGS sequence"/>
</dbReference>
<feature type="region of interest" description="Disordered" evidence="1">
    <location>
        <begin position="97"/>
        <end position="118"/>
    </location>
</feature>
<keyword evidence="4" id="KW-1185">Reference proteome</keyword>
<dbReference type="SUPFAM" id="SSF159713">
    <property type="entry name" value="Dhaf3308-like"/>
    <property type="match status" value="1"/>
</dbReference>
<accession>A0A3L9LZX0</accession>
<proteinExistence type="predicted"/>
<gene>
    <name evidence="3" type="ORF">EAE32_09390</name>
</gene>